<comment type="caution">
    <text evidence="1">The sequence shown here is derived from an EMBL/GenBank/DDBJ whole genome shotgun (WGS) entry which is preliminary data.</text>
</comment>
<evidence type="ECO:0000313" key="1">
    <source>
        <dbReference type="EMBL" id="MTW05970.1"/>
    </source>
</evidence>
<organism evidence="1 2">
    <name type="scientific">Pseudoduganella ginsengisoli</name>
    <dbReference type="NCBI Taxonomy" id="1462440"/>
    <lineage>
        <taxon>Bacteria</taxon>
        <taxon>Pseudomonadati</taxon>
        <taxon>Pseudomonadota</taxon>
        <taxon>Betaproteobacteria</taxon>
        <taxon>Burkholderiales</taxon>
        <taxon>Oxalobacteraceae</taxon>
        <taxon>Telluria group</taxon>
        <taxon>Pseudoduganella</taxon>
    </lineage>
</organism>
<sequence length="107" mass="11789">MKTGFLSIALLALTCLSAFLFFRQLDSALEVDSLKEQVRMQRREASILENVLNENFAPCAIKVAGFEQAMQKHGRTVLWQGDVAQVGIYKVVKKEGCIVAVNTVDGA</sequence>
<dbReference type="AlphaFoldDB" id="A0A6L6Q8K3"/>
<accession>A0A6L6Q8K3</accession>
<reference evidence="1 2" key="1">
    <citation type="submission" date="2019-11" db="EMBL/GenBank/DDBJ databases">
        <title>Type strains purchased from KCTC, JCM and DSMZ.</title>
        <authorList>
            <person name="Lu H."/>
        </authorList>
    </citation>
    <scope>NUCLEOTIDE SEQUENCE [LARGE SCALE GENOMIC DNA]</scope>
    <source>
        <strain evidence="1 2">KCTC 42409</strain>
    </source>
</reference>
<name>A0A6L6Q8K3_9BURK</name>
<protein>
    <submittedName>
        <fullName evidence="1">Uncharacterized protein</fullName>
    </submittedName>
</protein>
<evidence type="ECO:0000313" key="2">
    <source>
        <dbReference type="Proteomes" id="UP000484015"/>
    </source>
</evidence>
<dbReference type="Proteomes" id="UP000484015">
    <property type="component" value="Unassembled WGS sequence"/>
</dbReference>
<dbReference type="EMBL" id="WNLA01000034">
    <property type="protein sequence ID" value="MTW05970.1"/>
    <property type="molecule type" value="Genomic_DNA"/>
</dbReference>
<dbReference type="RefSeq" id="WP_155442313.1">
    <property type="nucleotide sequence ID" value="NZ_WNLA01000034.1"/>
</dbReference>
<gene>
    <name evidence="1" type="ORF">GM668_28215</name>
</gene>
<proteinExistence type="predicted"/>
<keyword evidence="2" id="KW-1185">Reference proteome</keyword>